<name>A0ABV7ANA2_9GAMM</name>
<dbReference type="Pfam" id="PF05521">
    <property type="entry name" value="Phage_HCP"/>
    <property type="match status" value="1"/>
</dbReference>
<dbReference type="InterPro" id="IPR038666">
    <property type="entry name" value="SSP1_head-tail_sf"/>
</dbReference>
<proteinExistence type="predicted"/>
<dbReference type="InterPro" id="IPR008767">
    <property type="entry name" value="Phage_SPP1_head-tail_adaptor"/>
</dbReference>
<protein>
    <submittedName>
        <fullName evidence="1">Phage head closure protein</fullName>
    </submittedName>
</protein>
<gene>
    <name evidence="1" type="ORF">ACFOJE_01655</name>
</gene>
<evidence type="ECO:0000313" key="1">
    <source>
        <dbReference type="EMBL" id="MFC2970921.1"/>
    </source>
</evidence>
<organism evidence="1 2">
    <name type="scientific">Azotobacter bryophylli</name>
    <dbReference type="NCBI Taxonomy" id="1986537"/>
    <lineage>
        <taxon>Bacteria</taxon>
        <taxon>Pseudomonadati</taxon>
        <taxon>Pseudomonadota</taxon>
        <taxon>Gammaproteobacteria</taxon>
        <taxon>Pseudomonadales</taxon>
        <taxon>Pseudomonadaceae</taxon>
        <taxon>Azotobacter</taxon>
    </lineage>
</organism>
<sequence>MQAGRLRHRCTLQQKQRTADGMGGGLETWTDLRSLWAEIAIPTGRVATVAQQLEATVTAEIRVRLAADIRAGMRLVHGSTTYAIEAVLPDNERTLLRLLCSSVPHP</sequence>
<dbReference type="Proteomes" id="UP001595457">
    <property type="component" value="Unassembled WGS sequence"/>
</dbReference>
<keyword evidence="2" id="KW-1185">Reference proteome</keyword>
<reference evidence="2" key="1">
    <citation type="journal article" date="2019" name="Int. J. Syst. Evol. Microbiol.">
        <title>The Global Catalogue of Microorganisms (GCM) 10K type strain sequencing project: providing services to taxonomists for standard genome sequencing and annotation.</title>
        <authorList>
            <consortium name="The Broad Institute Genomics Platform"/>
            <consortium name="The Broad Institute Genome Sequencing Center for Infectious Disease"/>
            <person name="Wu L."/>
            <person name="Ma J."/>
        </authorList>
    </citation>
    <scope>NUCLEOTIDE SEQUENCE [LARGE SCALE GENOMIC DNA]</scope>
    <source>
        <strain evidence="2">KCTC 62195</strain>
    </source>
</reference>
<evidence type="ECO:0000313" key="2">
    <source>
        <dbReference type="Proteomes" id="UP001595457"/>
    </source>
</evidence>
<dbReference type="RefSeq" id="WP_377812487.1">
    <property type="nucleotide sequence ID" value="NZ_JBHRSJ010000001.1"/>
</dbReference>
<comment type="caution">
    <text evidence="1">The sequence shown here is derived from an EMBL/GenBank/DDBJ whole genome shotgun (WGS) entry which is preliminary data.</text>
</comment>
<accession>A0ABV7ANA2</accession>
<dbReference type="NCBIfam" id="TIGR01563">
    <property type="entry name" value="gp16_SPP1"/>
    <property type="match status" value="1"/>
</dbReference>
<dbReference type="Gene3D" id="2.40.10.270">
    <property type="entry name" value="Bacteriophage SPP1 head-tail adaptor protein"/>
    <property type="match status" value="1"/>
</dbReference>
<dbReference type="EMBL" id="JBHRSJ010000001">
    <property type="protein sequence ID" value="MFC2970921.1"/>
    <property type="molecule type" value="Genomic_DNA"/>
</dbReference>